<dbReference type="SUPFAM" id="SSF46689">
    <property type="entry name" value="Homeodomain-like"/>
    <property type="match status" value="1"/>
</dbReference>
<dbReference type="PROSITE" id="PS50977">
    <property type="entry name" value="HTH_TETR_2"/>
    <property type="match status" value="1"/>
</dbReference>
<sequence length="222" mass="23936">MAYRRSPLMEERLASNRERILAAARRLVAAGGYREAQIAAVAAEAGMSTGMIYRYFRSKAELFIEVLEAAVGHEIELLNAIAEGSGTARQRLYAAVECFTRRALTGPGLAYAFIAEPAEPEVDTARIRVRQRLGDVFKTILRQGIEAGEFPPQDLDASAACIVGAYTEALVGPIAPRAERVKDRDRLTQAICEFCVRAVSAGGAASAASTPAPAPARTRRVR</sequence>
<keyword evidence="5" id="KW-1185">Reference proteome</keyword>
<dbReference type="Gene3D" id="1.10.357.10">
    <property type="entry name" value="Tetracycline Repressor, domain 2"/>
    <property type="match status" value="1"/>
</dbReference>
<protein>
    <submittedName>
        <fullName evidence="4">TetR family transcriptional regulator</fullName>
    </submittedName>
</protein>
<evidence type="ECO:0000313" key="5">
    <source>
        <dbReference type="Proteomes" id="UP000248330"/>
    </source>
</evidence>
<proteinExistence type="predicted"/>
<dbReference type="RefSeq" id="WP_110265031.1">
    <property type="nucleotide sequence ID" value="NZ_CAWNXA010000004.1"/>
</dbReference>
<dbReference type="Proteomes" id="UP000248330">
    <property type="component" value="Unassembled WGS sequence"/>
</dbReference>
<dbReference type="InterPro" id="IPR050109">
    <property type="entry name" value="HTH-type_TetR-like_transc_reg"/>
</dbReference>
<dbReference type="Pfam" id="PF00440">
    <property type="entry name" value="TetR_N"/>
    <property type="match status" value="1"/>
</dbReference>
<organism evidence="4 5">
    <name type="scientific">Sinimarinibacterium flocculans</name>
    <dbReference type="NCBI Taxonomy" id="985250"/>
    <lineage>
        <taxon>Bacteria</taxon>
        <taxon>Pseudomonadati</taxon>
        <taxon>Pseudomonadota</taxon>
        <taxon>Gammaproteobacteria</taxon>
        <taxon>Nevskiales</taxon>
        <taxon>Nevskiaceae</taxon>
        <taxon>Sinimarinibacterium</taxon>
    </lineage>
</organism>
<evidence type="ECO:0000259" key="3">
    <source>
        <dbReference type="PROSITE" id="PS50977"/>
    </source>
</evidence>
<dbReference type="GO" id="GO:0003700">
    <property type="term" value="F:DNA-binding transcription factor activity"/>
    <property type="evidence" value="ECO:0007669"/>
    <property type="project" value="TreeGrafter"/>
</dbReference>
<dbReference type="PANTHER" id="PTHR30055">
    <property type="entry name" value="HTH-TYPE TRANSCRIPTIONAL REGULATOR RUTR"/>
    <property type="match status" value="1"/>
</dbReference>
<evidence type="ECO:0000256" key="1">
    <source>
        <dbReference type="ARBA" id="ARBA00023125"/>
    </source>
</evidence>
<dbReference type="GO" id="GO:0000976">
    <property type="term" value="F:transcription cis-regulatory region binding"/>
    <property type="evidence" value="ECO:0007669"/>
    <property type="project" value="TreeGrafter"/>
</dbReference>
<dbReference type="InterPro" id="IPR036271">
    <property type="entry name" value="Tet_transcr_reg_TetR-rel_C_sf"/>
</dbReference>
<evidence type="ECO:0000313" key="4">
    <source>
        <dbReference type="EMBL" id="PXV68541.1"/>
    </source>
</evidence>
<dbReference type="AlphaFoldDB" id="A0A318E983"/>
<evidence type="ECO:0000256" key="2">
    <source>
        <dbReference type="PROSITE-ProRule" id="PRU00335"/>
    </source>
</evidence>
<comment type="caution">
    <text evidence="4">The sequence shown here is derived from an EMBL/GenBank/DDBJ whole genome shotgun (WGS) entry which is preliminary data.</text>
</comment>
<dbReference type="OrthoDB" id="63332at2"/>
<gene>
    <name evidence="4" type="ORF">C8D93_104239</name>
</gene>
<dbReference type="PRINTS" id="PR00455">
    <property type="entry name" value="HTHTETR"/>
</dbReference>
<dbReference type="InterPro" id="IPR001647">
    <property type="entry name" value="HTH_TetR"/>
</dbReference>
<feature type="DNA-binding region" description="H-T-H motif" evidence="2">
    <location>
        <begin position="37"/>
        <end position="56"/>
    </location>
</feature>
<accession>A0A318E983</accession>
<dbReference type="SUPFAM" id="SSF48498">
    <property type="entry name" value="Tetracyclin repressor-like, C-terminal domain"/>
    <property type="match status" value="1"/>
</dbReference>
<dbReference type="Pfam" id="PF17932">
    <property type="entry name" value="TetR_C_24"/>
    <property type="match status" value="1"/>
</dbReference>
<reference evidence="4 5" key="1">
    <citation type="submission" date="2018-04" db="EMBL/GenBank/DDBJ databases">
        <title>Genomic Encyclopedia of Type Strains, Phase IV (KMG-IV): sequencing the most valuable type-strain genomes for metagenomic binning, comparative biology and taxonomic classification.</title>
        <authorList>
            <person name="Goeker M."/>
        </authorList>
    </citation>
    <scope>NUCLEOTIDE SEQUENCE [LARGE SCALE GENOMIC DNA]</scope>
    <source>
        <strain evidence="4 5">DSM 104150</strain>
    </source>
</reference>
<dbReference type="EMBL" id="QICN01000004">
    <property type="protein sequence ID" value="PXV68541.1"/>
    <property type="molecule type" value="Genomic_DNA"/>
</dbReference>
<feature type="domain" description="HTH tetR-type" evidence="3">
    <location>
        <begin position="14"/>
        <end position="74"/>
    </location>
</feature>
<dbReference type="InterPro" id="IPR009057">
    <property type="entry name" value="Homeodomain-like_sf"/>
</dbReference>
<dbReference type="Gene3D" id="1.10.10.60">
    <property type="entry name" value="Homeodomain-like"/>
    <property type="match status" value="1"/>
</dbReference>
<keyword evidence="1 2" id="KW-0238">DNA-binding</keyword>
<name>A0A318E983_9GAMM</name>
<dbReference type="InterPro" id="IPR041490">
    <property type="entry name" value="KstR2_TetR_C"/>
</dbReference>
<dbReference type="PANTHER" id="PTHR30055:SF226">
    <property type="entry name" value="HTH-TYPE TRANSCRIPTIONAL REGULATOR PKSA"/>
    <property type="match status" value="1"/>
</dbReference>